<evidence type="ECO:0000313" key="2">
    <source>
        <dbReference type="Proteomes" id="UP000181942"/>
    </source>
</evidence>
<dbReference type="AlphaFoldDB" id="A0A1I2C882"/>
<organism evidence="1 2">
    <name type="scientific">Streptomyces mirabilis</name>
    <dbReference type="NCBI Taxonomy" id="68239"/>
    <lineage>
        <taxon>Bacteria</taxon>
        <taxon>Bacillati</taxon>
        <taxon>Actinomycetota</taxon>
        <taxon>Actinomycetes</taxon>
        <taxon>Kitasatosporales</taxon>
        <taxon>Streptomycetaceae</taxon>
        <taxon>Streptomyces</taxon>
    </lineage>
</organism>
<dbReference type="Proteomes" id="UP000181942">
    <property type="component" value="Unassembled WGS sequence"/>
</dbReference>
<sequence length="72" mass="7446">MPDALFNSCSHEAEFLAGGDVFVSWSPQARKGLPPSAGFFEGIFYESPSVPLAAAKSPATDSVLSALLASAE</sequence>
<accession>A0A1I2C882</accession>
<dbReference type="EMBL" id="FONR01000002">
    <property type="protein sequence ID" value="SFE64362.1"/>
    <property type="molecule type" value="Genomic_DNA"/>
</dbReference>
<gene>
    <name evidence="1" type="ORF">SAMN02787118_102104</name>
</gene>
<proteinExistence type="predicted"/>
<protein>
    <submittedName>
        <fullName evidence="1">Uncharacterized protein</fullName>
    </submittedName>
</protein>
<reference evidence="1 2" key="1">
    <citation type="submission" date="2016-10" db="EMBL/GenBank/DDBJ databases">
        <authorList>
            <person name="de Groot N.N."/>
        </authorList>
    </citation>
    <scope>NUCLEOTIDE SEQUENCE [LARGE SCALE GENOMIC DNA]</scope>
    <source>
        <strain evidence="1 2">OK461</strain>
    </source>
</reference>
<evidence type="ECO:0000313" key="1">
    <source>
        <dbReference type="EMBL" id="SFE64362.1"/>
    </source>
</evidence>
<name>A0A1I2C882_9ACTN</name>